<accession>A0ABV6UEA1</accession>
<keyword evidence="2" id="KW-1133">Transmembrane helix</keyword>
<gene>
    <name evidence="3" type="ORF">ACEZDJ_00530</name>
</gene>
<feature type="compositionally biased region" description="Pro residues" evidence="1">
    <location>
        <begin position="1"/>
        <end position="13"/>
    </location>
</feature>
<sequence length="219" mass="22983">MPTPKPTDIPQPSDPREDDSPAVESPATLILSKDDKEKETEAAEPESKTWSPRPNTVLSPEDKDLEDLSDDELEDLASGGVSKGIAAGAVSIAAAALGLASVTGTWFGNILLAQAQLQSQVGATGKSTATQLAEGYTGPWHKVAEINGLVATIALVVAGLVLFSGRYLTVRPLPNWVKAVAWGGLVLGVIGLFIAFGMRFDWWTYHIVVPATTSSSTTG</sequence>
<feature type="region of interest" description="Disordered" evidence="1">
    <location>
        <begin position="1"/>
        <end position="63"/>
    </location>
</feature>
<keyword evidence="2" id="KW-0472">Membrane</keyword>
<name>A0ABV6UEA1_9ACTN</name>
<feature type="transmembrane region" description="Helical" evidence="2">
    <location>
        <begin position="85"/>
        <end position="107"/>
    </location>
</feature>
<evidence type="ECO:0000313" key="4">
    <source>
        <dbReference type="Proteomes" id="UP001592528"/>
    </source>
</evidence>
<feature type="compositionally biased region" description="Basic and acidic residues" evidence="1">
    <location>
        <begin position="32"/>
        <end position="47"/>
    </location>
</feature>
<reference evidence="3 4" key="1">
    <citation type="submission" date="2024-09" db="EMBL/GenBank/DDBJ databases">
        <authorList>
            <person name="Lee S.D."/>
        </authorList>
    </citation>
    <scope>NUCLEOTIDE SEQUENCE [LARGE SCALE GENOMIC DNA]</scope>
    <source>
        <strain evidence="3 4">N1-5</strain>
    </source>
</reference>
<keyword evidence="4" id="KW-1185">Reference proteome</keyword>
<feature type="transmembrane region" description="Helical" evidence="2">
    <location>
        <begin position="146"/>
        <end position="168"/>
    </location>
</feature>
<proteinExistence type="predicted"/>
<evidence type="ECO:0000313" key="3">
    <source>
        <dbReference type="EMBL" id="MFC1399779.1"/>
    </source>
</evidence>
<protein>
    <submittedName>
        <fullName evidence="3">Uncharacterized protein</fullName>
    </submittedName>
</protein>
<feature type="transmembrane region" description="Helical" evidence="2">
    <location>
        <begin position="180"/>
        <end position="200"/>
    </location>
</feature>
<dbReference type="EMBL" id="JBHEZZ010000001">
    <property type="protein sequence ID" value="MFC1399779.1"/>
    <property type="molecule type" value="Genomic_DNA"/>
</dbReference>
<keyword evidence="2" id="KW-0812">Transmembrane</keyword>
<evidence type="ECO:0000256" key="1">
    <source>
        <dbReference type="SAM" id="MobiDB-lite"/>
    </source>
</evidence>
<organism evidence="3 4">
    <name type="scientific">Streptacidiphilus cavernicola</name>
    <dbReference type="NCBI Taxonomy" id="3342716"/>
    <lineage>
        <taxon>Bacteria</taxon>
        <taxon>Bacillati</taxon>
        <taxon>Actinomycetota</taxon>
        <taxon>Actinomycetes</taxon>
        <taxon>Kitasatosporales</taxon>
        <taxon>Streptomycetaceae</taxon>
        <taxon>Streptacidiphilus</taxon>
    </lineage>
</organism>
<comment type="caution">
    <text evidence="3">The sequence shown here is derived from an EMBL/GenBank/DDBJ whole genome shotgun (WGS) entry which is preliminary data.</text>
</comment>
<evidence type="ECO:0000256" key="2">
    <source>
        <dbReference type="SAM" id="Phobius"/>
    </source>
</evidence>
<dbReference type="RefSeq" id="WP_051726092.1">
    <property type="nucleotide sequence ID" value="NZ_JBHEZZ010000001.1"/>
</dbReference>
<dbReference type="Proteomes" id="UP001592528">
    <property type="component" value="Unassembled WGS sequence"/>
</dbReference>